<evidence type="ECO:0000256" key="4">
    <source>
        <dbReference type="ARBA" id="ARBA00022448"/>
    </source>
</evidence>
<dbReference type="GO" id="GO:0015252">
    <property type="term" value="F:proton channel activity"/>
    <property type="evidence" value="ECO:0007669"/>
    <property type="project" value="InterPro"/>
</dbReference>
<evidence type="ECO:0000256" key="7">
    <source>
        <dbReference type="ARBA" id="ARBA00022781"/>
    </source>
</evidence>
<evidence type="ECO:0000256" key="9">
    <source>
        <dbReference type="ARBA" id="ARBA00023065"/>
    </source>
</evidence>
<dbReference type="Pfam" id="PF03189">
    <property type="entry name" value="Otopetrin"/>
    <property type="match status" value="1"/>
</dbReference>
<keyword evidence="4" id="KW-0813">Transport</keyword>
<proteinExistence type="inferred from homology"/>
<sequence length="774" mass="87570">MQPEPQELELKHLELEHLDSDFNSSENERRVALGSEESVNRDEEAVLLWVPTGRRLISGLFGINVVLLGAALVAGDTLNSVGLQHHEPEVFLLLLMGTSVCWMLWCGLMLTLCTDVLLWMTAVTEDTIHMEVELERQYNQSISSVKSHEDSENSTACKCGKQLVCVVLRKGYEVLYPFNMEFSLLAGAMLYVMWKNVGRHVIESHSGHVRRITLRIVRHGGVLLGLIFGVLVLICGTVVFLLYQVWVGQTKRRLDAFLMFYNFHICVMPTMALCSLAGTLVYRWEESRDHNQRRGGMAKGEGVAKNPTRSLDVLLLLGAGLGQLSLSYFSLVAVLALGAGGILENLHLSYSLLSLLELMLQNIFIIQGLQSHVHTHTLLNTHSVKDQANGETAEAELVGEVSVKSLSSFELLKLVVEMEGNVSKPATTHGRKWVLLAAGSRGWENYADQANVCHIYQLMHRNGIPDEQIVVMMYDDIANNPRMYQLKTFYLYCVEIQLLSDRHQEQEKSYKGIYYHEIIVTVVDGTMEVWQGFFIYLIDHGGFGIFKFPSSTLYACDLIETVTIMSAERKFAKVNLEKTSFGDQFSYLQKKVSEDMRREGLSQTPCNYGDMHSSIEVERISGCELRVLGDEDETSTPSDLQLSNVAEATEIPLLILENSITKEKDGKKKESLQKQYDDFKRKRTVMDEVMQMIVKYSDAPGALSEQREVTRMYELKVVAEHFKANLFNWEKEPLIVKPAHLQVLVNLCEHGLKTETYVMTLFIFKVKNLKSIIV</sequence>
<dbReference type="Gene3D" id="1.10.132.130">
    <property type="match status" value="1"/>
</dbReference>
<accession>A0A556V9Q2</accession>
<comment type="similarity">
    <text evidence="3">Belongs to the peptidase C13 family.</text>
</comment>
<name>A0A556V9Q2_BAGYA</name>
<evidence type="ECO:0000256" key="6">
    <source>
        <dbReference type="ARBA" id="ARBA00022692"/>
    </source>
</evidence>
<dbReference type="Gene3D" id="3.40.50.1460">
    <property type="match status" value="2"/>
</dbReference>
<dbReference type="Pfam" id="PF01650">
    <property type="entry name" value="Peptidase_C13"/>
    <property type="match status" value="1"/>
</dbReference>
<keyword evidence="6 12" id="KW-0812">Transmembrane</keyword>
<evidence type="ECO:0000256" key="2">
    <source>
        <dbReference type="ARBA" id="ARBA00006513"/>
    </source>
</evidence>
<evidence type="ECO:0000313" key="14">
    <source>
        <dbReference type="Proteomes" id="UP000319801"/>
    </source>
</evidence>
<dbReference type="GO" id="GO:0005886">
    <property type="term" value="C:plasma membrane"/>
    <property type="evidence" value="ECO:0007669"/>
    <property type="project" value="UniProtKB-SubCell"/>
</dbReference>
<feature type="transmembrane region" description="Helical" evidence="12">
    <location>
        <begin position="56"/>
        <end position="78"/>
    </location>
</feature>
<feature type="transmembrane region" description="Helical" evidence="12">
    <location>
        <begin position="313"/>
        <end position="342"/>
    </location>
</feature>
<feature type="transmembrane region" description="Helical" evidence="12">
    <location>
        <begin position="90"/>
        <end position="110"/>
    </location>
</feature>
<evidence type="ECO:0000256" key="11">
    <source>
        <dbReference type="ARBA" id="ARBA00023303"/>
    </source>
</evidence>
<comment type="subcellular location">
    <subcellularLocation>
        <location evidence="1">Cell membrane</location>
        <topology evidence="1">Multi-pass membrane protein</topology>
    </subcellularLocation>
</comment>
<dbReference type="PRINTS" id="PR00776">
    <property type="entry name" value="HEMOGLOBNASE"/>
</dbReference>
<evidence type="ECO:0000256" key="1">
    <source>
        <dbReference type="ARBA" id="ARBA00004651"/>
    </source>
</evidence>
<keyword evidence="14" id="KW-1185">Reference proteome</keyword>
<evidence type="ECO:0000256" key="5">
    <source>
        <dbReference type="ARBA" id="ARBA00022475"/>
    </source>
</evidence>
<comment type="caution">
    <text evidence="13">The sequence shown here is derived from an EMBL/GenBank/DDBJ whole genome shotgun (WGS) entry which is preliminary data.</text>
</comment>
<evidence type="ECO:0000256" key="12">
    <source>
        <dbReference type="SAM" id="Phobius"/>
    </source>
</evidence>
<dbReference type="AlphaFoldDB" id="A0A556V9Q2"/>
<dbReference type="CDD" id="cd21115">
    <property type="entry name" value="legumain_C"/>
    <property type="match status" value="1"/>
</dbReference>
<dbReference type="PANTHER" id="PTHR21522:SF36">
    <property type="entry name" value="PROTON CHANNEL OTOP3"/>
    <property type="match status" value="1"/>
</dbReference>
<gene>
    <name evidence="13" type="ORF">Baya_14317</name>
</gene>
<reference evidence="13 14" key="1">
    <citation type="journal article" date="2019" name="Genome Biol. Evol.">
        <title>Whole-Genome Sequencing of the Giant Devil Catfish, Bagarius yarrelli.</title>
        <authorList>
            <person name="Jiang W."/>
            <person name="Lv Y."/>
            <person name="Cheng L."/>
            <person name="Yang K."/>
            <person name="Chao B."/>
            <person name="Wang X."/>
            <person name="Li Y."/>
            <person name="Pan X."/>
            <person name="You X."/>
            <person name="Zhang Y."/>
            <person name="Yang J."/>
            <person name="Li J."/>
            <person name="Zhang X."/>
            <person name="Liu S."/>
            <person name="Sun C."/>
            <person name="Yang J."/>
            <person name="Shi Q."/>
        </authorList>
    </citation>
    <scope>NUCLEOTIDE SEQUENCE [LARGE SCALE GENOMIC DNA]</scope>
    <source>
        <strain evidence="13">JWS20170419001</strain>
        <tissue evidence="13">Muscle</tissue>
    </source>
</reference>
<dbReference type="InterPro" id="IPR046427">
    <property type="entry name" value="Legumain_prodom_sf"/>
</dbReference>
<dbReference type="GO" id="GO:0006508">
    <property type="term" value="P:proteolysis"/>
    <property type="evidence" value="ECO:0007669"/>
    <property type="project" value="InterPro"/>
</dbReference>
<keyword evidence="7" id="KW-0375">Hydrogen ion transport</keyword>
<comment type="similarity">
    <text evidence="2">Belongs to the otopetrin family.</text>
</comment>
<dbReference type="EMBL" id="VCAZ01000174">
    <property type="protein sequence ID" value="TTC29635.1"/>
    <property type="molecule type" value="Genomic_DNA"/>
</dbReference>
<keyword evidence="10 12" id="KW-0472">Membrane</keyword>
<keyword evidence="11" id="KW-0407">Ion channel</keyword>
<dbReference type="Proteomes" id="UP000319801">
    <property type="component" value="Unassembled WGS sequence"/>
</dbReference>
<feature type="transmembrane region" description="Helical" evidence="12">
    <location>
        <begin position="220"/>
        <end position="246"/>
    </location>
</feature>
<dbReference type="InterPro" id="IPR001096">
    <property type="entry name" value="Peptidase_C13"/>
</dbReference>
<keyword evidence="5" id="KW-1003">Cell membrane</keyword>
<keyword evidence="8 12" id="KW-1133">Transmembrane helix</keyword>
<dbReference type="InterPro" id="IPR004878">
    <property type="entry name" value="Otopetrin"/>
</dbReference>
<protein>
    <submittedName>
        <fullName evidence="13">Otopetrin-3</fullName>
    </submittedName>
</protein>
<dbReference type="OrthoDB" id="6429739at2759"/>
<evidence type="ECO:0000256" key="3">
    <source>
        <dbReference type="ARBA" id="ARBA00009941"/>
    </source>
</evidence>
<evidence type="ECO:0000256" key="10">
    <source>
        <dbReference type="ARBA" id="ARBA00023136"/>
    </source>
</evidence>
<dbReference type="InterPro" id="IPR048501">
    <property type="entry name" value="Legum_prodom"/>
</dbReference>
<dbReference type="GO" id="GO:0008233">
    <property type="term" value="F:peptidase activity"/>
    <property type="evidence" value="ECO:0007669"/>
    <property type="project" value="InterPro"/>
</dbReference>
<feature type="transmembrane region" description="Helical" evidence="12">
    <location>
        <begin position="258"/>
        <end position="284"/>
    </location>
</feature>
<evidence type="ECO:0000313" key="13">
    <source>
        <dbReference type="EMBL" id="TTC29635.1"/>
    </source>
</evidence>
<dbReference type="PANTHER" id="PTHR21522">
    <property type="entry name" value="PROTON CHANNEL OTOP"/>
    <property type="match status" value="1"/>
</dbReference>
<evidence type="ECO:0000256" key="8">
    <source>
        <dbReference type="ARBA" id="ARBA00022989"/>
    </source>
</evidence>
<organism evidence="13 14">
    <name type="scientific">Bagarius yarrelli</name>
    <name type="common">Goonch</name>
    <name type="synonym">Bagrus yarrelli</name>
    <dbReference type="NCBI Taxonomy" id="175774"/>
    <lineage>
        <taxon>Eukaryota</taxon>
        <taxon>Metazoa</taxon>
        <taxon>Chordata</taxon>
        <taxon>Craniata</taxon>
        <taxon>Vertebrata</taxon>
        <taxon>Euteleostomi</taxon>
        <taxon>Actinopterygii</taxon>
        <taxon>Neopterygii</taxon>
        <taxon>Teleostei</taxon>
        <taxon>Ostariophysi</taxon>
        <taxon>Siluriformes</taxon>
        <taxon>Sisoridae</taxon>
        <taxon>Sisorinae</taxon>
        <taxon>Bagarius</taxon>
    </lineage>
</organism>
<keyword evidence="9" id="KW-0406">Ion transport</keyword>